<evidence type="ECO:0000313" key="2">
    <source>
        <dbReference type="EMBL" id="TQM09082.1"/>
    </source>
</evidence>
<name>A0A543DIC4_9PSEU</name>
<dbReference type="GO" id="GO:0046872">
    <property type="term" value="F:metal ion binding"/>
    <property type="evidence" value="ECO:0007669"/>
    <property type="project" value="InterPro"/>
</dbReference>
<dbReference type="OrthoDB" id="3213216at2"/>
<sequence length="215" mass="23618">MDRSTPESLDGAFLDGAAVAAELLRHAAVRDRWPEGSALPEMSVGALACHLSRQVGRVAQLLGRPSTLPVLASVDEHYARAEWVTSRSPHDPVNDRSSDDAEAELGHARMLERLEGDTSRATEHLRSGTAQDAIDIPWQGWALRRDHFLHTRLLEIVVHTTDLAESLQLPAPEFPGPAFAPVRDLLVRLVVRRHGQAAVISTLTRAERARNISAF</sequence>
<evidence type="ECO:0000259" key="1">
    <source>
        <dbReference type="Pfam" id="PF11716"/>
    </source>
</evidence>
<dbReference type="InterPro" id="IPR024344">
    <property type="entry name" value="MDMPI_metal-binding"/>
</dbReference>
<protein>
    <submittedName>
        <fullName evidence="2">Mycothiol maleylpyruvate isomerase-like protein</fullName>
    </submittedName>
</protein>
<dbReference type="Gene3D" id="1.20.120.450">
    <property type="entry name" value="dinb family like domain"/>
    <property type="match status" value="1"/>
</dbReference>
<dbReference type="InterPro" id="IPR034660">
    <property type="entry name" value="DinB/YfiT-like"/>
</dbReference>
<feature type="domain" description="Mycothiol-dependent maleylpyruvate isomerase metal-binding" evidence="1">
    <location>
        <begin position="21"/>
        <end position="164"/>
    </location>
</feature>
<keyword evidence="2" id="KW-0413">Isomerase</keyword>
<accession>A0A543DIC4</accession>
<proteinExistence type="predicted"/>
<keyword evidence="3" id="KW-1185">Reference proteome</keyword>
<gene>
    <name evidence="2" type="ORF">FB558_4825</name>
</gene>
<organism evidence="2 3">
    <name type="scientific">Pseudonocardia kunmingensis</name>
    <dbReference type="NCBI Taxonomy" id="630975"/>
    <lineage>
        <taxon>Bacteria</taxon>
        <taxon>Bacillati</taxon>
        <taxon>Actinomycetota</taxon>
        <taxon>Actinomycetes</taxon>
        <taxon>Pseudonocardiales</taxon>
        <taxon>Pseudonocardiaceae</taxon>
        <taxon>Pseudonocardia</taxon>
    </lineage>
</organism>
<dbReference type="Pfam" id="PF11716">
    <property type="entry name" value="MDMPI_N"/>
    <property type="match status" value="1"/>
</dbReference>
<evidence type="ECO:0000313" key="3">
    <source>
        <dbReference type="Proteomes" id="UP000315677"/>
    </source>
</evidence>
<keyword evidence="2" id="KW-0670">Pyruvate</keyword>
<dbReference type="AlphaFoldDB" id="A0A543DIC4"/>
<dbReference type="EMBL" id="VFPA01000003">
    <property type="protein sequence ID" value="TQM09082.1"/>
    <property type="molecule type" value="Genomic_DNA"/>
</dbReference>
<dbReference type="SUPFAM" id="SSF109854">
    <property type="entry name" value="DinB/YfiT-like putative metalloenzymes"/>
    <property type="match status" value="1"/>
</dbReference>
<dbReference type="RefSeq" id="WP_142057026.1">
    <property type="nucleotide sequence ID" value="NZ_VFPA01000003.1"/>
</dbReference>
<reference evidence="2 3" key="1">
    <citation type="submission" date="2019-06" db="EMBL/GenBank/DDBJ databases">
        <title>Sequencing the genomes of 1000 actinobacteria strains.</title>
        <authorList>
            <person name="Klenk H.-P."/>
        </authorList>
    </citation>
    <scope>NUCLEOTIDE SEQUENCE [LARGE SCALE GENOMIC DNA]</scope>
    <source>
        <strain evidence="2 3">DSM 45301</strain>
    </source>
</reference>
<comment type="caution">
    <text evidence="2">The sequence shown here is derived from an EMBL/GenBank/DDBJ whole genome shotgun (WGS) entry which is preliminary data.</text>
</comment>
<dbReference type="Proteomes" id="UP000315677">
    <property type="component" value="Unassembled WGS sequence"/>
</dbReference>
<dbReference type="GO" id="GO:0016853">
    <property type="term" value="F:isomerase activity"/>
    <property type="evidence" value="ECO:0007669"/>
    <property type="project" value="UniProtKB-KW"/>
</dbReference>